<protein>
    <submittedName>
        <fullName evidence="1">Uncharacterized protein</fullName>
    </submittedName>
</protein>
<dbReference type="KEGG" id="nsh:GXM_01092"/>
<dbReference type="Proteomes" id="UP000326678">
    <property type="component" value="Chromosome Gxm1"/>
</dbReference>
<evidence type="ECO:0000313" key="1">
    <source>
        <dbReference type="EMBL" id="QFS43619.1"/>
    </source>
</evidence>
<proteinExistence type="predicted"/>
<sequence>MLSDSDRTHYSISRILNISLGTPDWVRKNSATWVNQVCEVTFCKKRDSSTREY</sequence>
<keyword evidence="2" id="KW-1185">Reference proteome</keyword>
<dbReference type="EMBL" id="CP045226">
    <property type="protein sequence ID" value="QFS43619.1"/>
    <property type="molecule type" value="Genomic_DNA"/>
</dbReference>
<name>A0A5P8VUL7_9NOSO</name>
<evidence type="ECO:0000313" key="2">
    <source>
        <dbReference type="Proteomes" id="UP000326678"/>
    </source>
</evidence>
<accession>A0A5P8VUL7</accession>
<gene>
    <name evidence="1" type="ORF">GXM_01092</name>
</gene>
<dbReference type="AlphaFoldDB" id="A0A5P8VUL7"/>
<reference evidence="1 2" key="1">
    <citation type="submission" date="2019-10" db="EMBL/GenBank/DDBJ databases">
        <title>Genomic and transcriptomic insights into the perfect genentic adaptation of a filamentous nitrogen-fixing cyanobacterium to rice fields.</title>
        <authorList>
            <person name="Chen Z."/>
        </authorList>
    </citation>
    <scope>NUCLEOTIDE SEQUENCE [LARGE SCALE GENOMIC DNA]</scope>
    <source>
        <strain evidence="1">CCNUC1</strain>
    </source>
</reference>
<organism evidence="1 2">
    <name type="scientific">Nostoc sphaeroides CCNUC1</name>
    <dbReference type="NCBI Taxonomy" id="2653204"/>
    <lineage>
        <taxon>Bacteria</taxon>
        <taxon>Bacillati</taxon>
        <taxon>Cyanobacteriota</taxon>
        <taxon>Cyanophyceae</taxon>
        <taxon>Nostocales</taxon>
        <taxon>Nostocaceae</taxon>
        <taxon>Nostoc</taxon>
    </lineage>
</organism>